<evidence type="ECO:0000259" key="4">
    <source>
        <dbReference type="SMART" id="SM00198"/>
    </source>
</evidence>
<protein>
    <recommendedName>
        <fullName evidence="4">SCP domain-containing protein</fullName>
    </recommendedName>
</protein>
<dbReference type="SUPFAM" id="SSF55797">
    <property type="entry name" value="PR-1-like"/>
    <property type="match status" value="1"/>
</dbReference>
<organism evidence="5 6">
    <name type="scientific">Exocentrus adspersus</name>
    <dbReference type="NCBI Taxonomy" id="1586481"/>
    <lineage>
        <taxon>Eukaryota</taxon>
        <taxon>Metazoa</taxon>
        <taxon>Ecdysozoa</taxon>
        <taxon>Arthropoda</taxon>
        <taxon>Hexapoda</taxon>
        <taxon>Insecta</taxon>
        <taxon>Pterygota</taxon>
        <taxon>Neoptera</taxon>
        <taxon>Endopterygota</taxon>
        <taxon>Coleoptera</taxon>
        <taxon>Polyphaga</taxon>
        <taxon>Cucujiformia</taxon>
        <taxon>Chrysomeloidea</taxon>
        <taxon>Cerambycidae</taxon>
        <taxon>Lamiinae</taxon>
        <taxon>Acanthocinini</taxon>
        <taxon>Exocentrus</taxon>
    </lineage>
</organism>
<dbReference type="PRINTS" id="PR00838">
    <property type="entry name" value="V5ALLERGEN"/>
</dbReference>
<sequence length="196" mass="22389">MKHFLCLAVLLAVQEYAFPCSVYEYGVTEKDKSTILNKHNALRKLIANGQVENQPRGVNLKRMIWDDYLAGQAQNIANMCKFKHSPVSDARWSVGQNLYIQPTIGVQKGTDWNAAVQWWFDEHPMYTYTTDYQFDEKTGHYTQVVWANTSHVGCGYTYYPDGDRNEKLYVCNYGPGGNVDHGLIYKVGDHGCENLC</sequence>
<keyword evidence="2" id="KW-0964">Secreted</keyword>
<evidence type="ECO:0000313" key="6">
    <source>
        <dbReference type="Proteomes" id="UP001159042"/>
    </source>
</evidence>
<dbReference type="Proteomes" id="UP001159042">
    <property type="component" value="Unassembled WGS sequence"/>
</dbReference>
<dbReference type="AlphaFoldDB" id="A0AAV8W5P4"/>
<proteinExistence type="predicted"/>
<keyword evidence="3" id="KW-0732">Signal</keyword>
<dbReference type="GO" id="GO:0005576">
    <property type="term" value="C:extracellular region"/>
    <property type="evidence" value="ECO:0007669"/>
    <property type="project" value="UniProtKB-SubCell"/>
</dbReference>
<keyword evidence="6" id="KW-1185">Reference proteome</keyword>
<dbReference type="PROSITE" id="PS01009">
    <property type="entry name" value="CRISP_1"/>
    <property type="match status" value="1"/>
</dbReference>
<evidence type="ECO:0000256" key="2">
    <source>
        <dbReference type="ARBA" id="ARBA00022525"/>
    </source>
</evidence>
<dbReference type="PANTHER" id="PTHR10334">
    <property type="entry name" value="CYSTEINE-RICH SECRETORY PROTEIN-RELATED"/>
    <property type="match status" value="1"/>
</dbReference>
<dbReference type="PROSITE" id="PS01010">
    <property type="entry name" value="CRISP_2"/>
    <property type="match status" value="1"/>
</dbReference>
<dbReference type="InterPro" id="IPR014044">
    <property type="entry name" value="CAP_dom"/>
</dbReference>
<evidence type="ECO:0000256" key="1">
    <source>
        <dbReference type="ARBA" id="ARBA00004613"/>
    </source>
</evidence>
<dbReference type="SMART" id="SM00198">
    <property type="entry name" value="SCP"/>
    <property type="match status" value="1"/>
</dbReference>
<feature type="domain" description="SCP" evidence="4">
    <location>
        <begin position="30"/>
        <end position="181"/>
    </location>
</feature>
<feature type="chain" id="PRO_5043877437" description="SCP domain-containing protein" evidence="3">
    <location>
        <begin position="20"/>
        <end position="196"/>
    </location>
</feature>
<reference evidence="5 6" key="1">
    <citation type="journal article" date="2023" name="Insect Mol. Biol.">
        <title>Genome sequencing provides insights into the evolution of gene families encoding plant cell wall-degrading enzymes in longhorned beetles.</title>
        <authorList>
            <person name="Shin N.R."/>
            <person name="Okamura Y."/>
            <person name="Kirsch R."/>
            <person name="Pauchet Y."/>
        </authorList>
    </citation>
    <scope>NUCLEOTIDE SEQUENCE [LARGE SCALE GENOMIC DNA]</scope>
    <source>
        <strain evidence="5">EAD_L_NR</strain>
    </source>
</reference>
<evidence type="ECO:0000313" key="5">
    <source>
        <dbReference type="EMBL" id="KAJ8921931.1"/>
    </source>
</evidence>
<dbReference type="Gene3D" id="3.40.33.10">
    <property type="entry name" value="CAP"/>
    <property type="match status" value="1"/>
</dbReference>
<dbReference type="InterPro" id="IPR001283">
    <property type="entry name" value="CRISP-related"/>
</dbReference>
<evidence type="ECO:0000256" key="3">
    <source>
        <dbReference type="SAM" id="SignalP"/>
    </source>
</evidence>
<feature type="signal peptide" evidence="3">
    <location>
        <begin position="1"/>
        <end position="19"/>
    </location>
</feature>
<dbReference type="EMBL" id="JANEYG010000008">
    <property type="protein sequence ID" value="KAJ8921931.1"/>
    <property type="molecule type" value="Genomic_DNA"/>
</dbReference>
<dbReference type="InterPro" id="IPR018244">
    <property type="entry name" value="Allrgn_V5/Tpx1_CS"/>
</dbReference>
<dbReference type="InterPro" id="IPR002413">
    <property type="entry name" value="V5_allergen-like"/>
</dbReference>
<dbReference type="PRINTS" id="PR00837">
    <property type="entry name" value="V5TPXLIKE"/>
</dbReference>
<comment type="caution">
    <text evidence="5">The sequence shown here is derived from an EMBL/GenBank/DDBJ whole genome shotgun (WGS) entry which is preliminary data.</text>
</comment>
<name>A0AAV8W5P4_9CUCU</name>
<accession>A0AAV8W5P4</accession>
<dbReference type="InterPro" id="IPR035940">
    <property type="entry name" value="CAP_sf"/>
</dbReference>
<dbReference type="CDD" id="cd05380">
    <property type="entry name" value="CAP_euk"/>
    <property type="match status" value="1"/>
</dbReference>
<gene>
    <name evidence="5" type="ORF">NQ315_008565</name>
</gene>
<comment type="subcellular location">
    <subcellularLocation>
        <location evidence="1">Secreted</location>
    </subcellularLocation>
</comment>
<dbReference type="Pfam" id="PF00188">
    <property type="entry name" value="CAP"/>
    <property type="match status" value="1"/>
</dbReference>